<name>A0A5B7HY20_PORTR</name>
<proteinExistence type="predicted"/>
<dbReference type="AlphaFoldDB" id="A0A5B7HY20"/>
<protein>
    <submittedName>
        <fullName evidence="1">Uncharacterized protein</fullName>
    </submittedName>
</protein>
<evidence type="ECO:0000313" key="2">
    <source>
        <dbReference type="Proteomes" id="UP000324222"/>
    </source>
</evidence>
<organism evidence="1 2">
    <name type="scientific">Portunus trituberculatus</name>
    <name type="common">Swimming crab</name>
    <name type="synonym">Neptunus trituberculatus</name>
    <dbReference type="NCBI Taxonomy" id="210409"/>
    <lineage>
        <taxon>Eukaryota</taxon>
        <taxon>Metazoa</taxon>
        <taxon>Ecdysozoa</taxon>
        <taxon>Arthropoda</taxon>
        <taxon>Crustacea</taxon>
        <taxon>Multicrustacea</taxon>
        <taxon>Malacostraca</taxon>
        <taxon>Eumalacostraca</taxon>
        <taxon>Eucarida</taxon>
        <taxon>Decapoda</taxon>
        <taxon>Pleocyemata</taxon>
        <taxon>Brachyura</taxon>
        <taxon>Eubrachyura</taxon>
        <taxon>Portunoidea</taxon>
        <taxon>Portunidae</taxon>
        <taxon>Portuninae</taxon>
        <taxon>Portunus</taxon>
    </lineage>
</organism>
<gene>
    <name evidence="1" type="ORF">E2C01_068932</name>
</gene>
<keyword evidence="2" id="KW-1185">Reference proteome</keyword>
<reference evidence="1 2" key="1">
    <citation type="submission" date="2019-05" db="EMBL/GenBank/DDBJ databases">
        <title>Another draft genome of Portunus trituberculatus and its Hox gene families provides insights of decapod evolution.</title>
        <authorList>
            <person name="Jeong J.-H."/>
            <person name="Song I."/>
            <person name="Kim S."/>
            <person name="Choi T."/>
            <person name="Kim D."/>
            <person name="Ryu S."/>
            <person name="Kim W."/>
        </authorList>
    </citation>
    <scope>NUCLEOTIDE SEQUENCE [LARGE SCALE GENOMIC DNA]</scope>
    <source>
        <tissue evidence="1">Muscle</tissue>
    </source>
</reference>
<accession>A0A5B7HY20</accession>
<comment type="caution">
    <text evidence="1">The sequence shown here is derived from an EMBL/GenBank/DDBJ whole genome shotgun (WGS) entry which is preliminary data.</text>
</comment>
<dbReference type="Proteomes" id="UP000324222">
    <property type="component" value="Unassembled WGS sequence"/>
</dbReference>
<dbReference type="EMBL" id="VSRR010039196">
    <property type="protein sequence ID" value="MPC74569.1"/>
    <property type="molecule type" value="Genomic_DNA"/>
</dbReference>
<evidence type="ECO:0000313" key="1">
    <source>
        <dbReference type="EMBL" id="MPC74569.1"/>
    </source>
</evidence>
<sequence>MRCSNTSRRSLVRQTRASSSYRTQEAKENISWAYCDFKTSHRSVLRGGRSVGLFWVIRERWSICIRV</sequence>